<proteinExistence type="predicted"/>
<reference evidence="1 2" key="1">
    <citation type="submission" date="2015-11" db="EMBL/GenBank/DDBJ databases">
        <title>Expanding the genomic diversity of Burkholderia species for the development of highly accurate diagnostics.</title>
        <authorList>
            <person name="Sahl J."/>
            <person name="Keim P."/>
            <person name="Wagner D."/>
        </authorList>
    </citation>
    <scope>NUCLEOTIDE SEQUENCE [LARGE SCALE GENOMIC DNA]</scope>
    <source>
        <strain evidence="1 2">MSMB1808WGS</strain>
    </source>
</reference>
<dbReference type="AlphaFoldDB" id="A0AAW3MW95"/>
<organism evidence="1 2">
    <name type="scientific">Burkholderia ubonensis</name>
    <dbReference type="NCBI Taxonomy" id="101571"/>
    <lineage>
        <taxon>Bacteria</taxon>
        <taxon>Pseudomonadati</taxon>
        <taxon>Pseudomonadota</taxon>
        <taxon>Betaproteobacteria</taxon>
        <taxon>Burkholderiales</taxon>
        <taxon>Burkholderiaceae</taxon>
        <taxon>Burkholderia</taxon>
        <taxon>Burkholderia cepacia complex</taxon>
    </lineage>
</organism>
<comment type="caution">
    <text evidence="1">The sequence shown here is derived from an EMBL/GenBank/DDBJ whole genome shotgun (WGS) entry which is preliminary data.</text>
</comment>
<gene>
    <name evidence="1" type="ORF">WJ96_06445</name>
</gene>
<name>A0AAW3MW95_9BURK</name>
<evidence type="ECO:0000313" key="1">
    <source>
        <dbReference type="EMBL" id="KVP98208.1"/>
    </source>
</evidence>
<keyword evidence="2" id="KW-1185">Reference proteome</keyword>
<evidence type="ECO:0000313" key="2">
    <source>
        <dbReference type="Proteomes" id="UP000056453"/>
    </source>
</evidence>
<dbReference type="RefSeq" id="WP_059925322.1">
    <property type="nucleotide sequence ID" value="NZ_LPBG01000047.1"/>
</dbReference>
<dbReference type="EMBL" id="LPBJ01000047">
    <property type="protein sequence ID" value="KVP98208.1"/>
    <property type="molecule type" value="Genomic_DNA"/>
</dbReference>
<protein>
    <submittedName>
        <fullName evidence="1">Uncharacterized protein</fullName>
    </submittedName>
</protein>
<accession>A0AAW3MW95</accession>
<dbReference type="Proteomes" id="UP000056453">
    <property type="component" value="Unassembled WGS sequence"/>
</dbReference>
<sequence>MVNEWSGGRVVLQSDDFKHDVALVVDGDFGSREDKLTYANALATWMNANLSAAPGAAANN</sequence>